<dbReference type="Proteomes" id="UP000297280">
    <property type="component" value="Unassembled WGS sequence"/>
</dbReference>
<evidence type="ECO:0000313" key="2">
    <source>
        <dbReference type="EMBL" id="TGO86117.1"/>
    </source>
</evidence>
<feature type="region of interest" description="Disordered" evidence="1">
    <location>
        <begin position="1"/>
        <end position="42"/>
    </location>
</feature>
<sequence>MQRNARFGFMRYSQGNGPRTHGGPSGPGKSSPLSHSARVSDN</sequence>
<organism evidence="2 3">
    <name type="scientific">Botrytis porri</name>
    <dbReference type="NCBI Taxonomy" id="87229"/>
    <lineage>
        <taxon>Eukaryota</taxon>
        <taxon>Fungi</taxon>
        <taxon>Dikarya</taxon>
        <taxon>Ascomycota</taxon>
        <taxon>Pezizomycotina</taxon>
        <taxon>Leotiomycetes</taxon>
        <taxon>Helotiales</taxon>
        <taxon>Sclerotiniaceae</taxon>
        <taxon>Botrytis</taxon>
    </lineage>
</organism>
<keyword evidence="3" id="KW-1185">Reference proteome</keyword>
<reference evidence="2 3" key="1">
    <citation type="submission" date="2017-12" db="EMBL/GenBank/DDBJ databases">
        <title>Comparative genomics of Botrytis spp.</title>
        <authorList>
            <person name="Valero-Jimenez C.A."/>
            <person name="Tapia P."/>
            <person name="Veloso J."/>
            <person name="Silva-Moreno E."/>
            <person name="Staats M."/>
            <person name="Valdes J.H."/>
            <person name="Van Kan J.A.L."/>
        </authorList>
    </citation>
    <scope>NUCLEOTIDE SEQUENCE [LARGE SCALE GENOMIC DNA]</scope>
    <source>
        <strain evidence="2 3">MUCL3349</strain>
    </source>
</reference>
<proteinExistence type="predicted"/>
<protein>
    <submittedName>
        <fullName evidence="2">Uncharacterized protein</fullName>
    </submittedName>
</protein>
<gene>
    <name evidence="2" type="ORF">BPOR_0333g00050</name>
</gene>
<evidence type="ECO:0000256" key="1">
    <source>
        <dbReference type="SAM" id="MobiDB-lite"/>
    </source>
</evidence>
<dbReference type="AlphaFoldDB" id="A0A4Z1KJ80"/>
<evidence type="ECO:0000313" key="3">
    <source>
        <dbReference type="Proteomes" id="UP000297280"/>
    </source>
</evidence>
<comment type="caution">
    <text evidence="2">The sequence shown here is derived from an EMBL/GenBank/DDBJ whole genome shotgun (WGS) entry which is preliminary data.</text>
</comment>
<accession>A0A4Z1KJ80</accession>
<name>A0A4Z1KJ80_9HELO</name>
<dbReference type="EMBL" id="PQXO01000332">
    <property type="protein sequence ID" value="TGO86117.1"/>
    <property type="molecule type" value="Genomic_DNA"/>
</dbReference>